<dbReference type="EMBL" id="JAATIQ010000037">
    <property type="protein sequence ID" value="KAF4396181.1"/>
    <property type="molecule type" value="Genomic_DNA"/>
</dbReference>
<protein>
    <submittedName>
        <fullName evidence="1">Uncharacterized protein</fullName>
    </submittedName>
</protein>
<dbReference type="AlphaFoldDB" id="A0A7J6EEG1"/>
<name>A0A7J6EEG1_CANSA</name>
<dbReference type="EMBL" id="JAATIP010000249">
    <property type="protein sequence ID" value="KAF4356731.1"/>
    <property type="molecule type" value="Genomic_DNA"/>
</dbReference>
<accession>A0A7J6EEG1</accession>
<keyword evidence="4" id="KW-1185">Reference proteome</keyword>
<organism evidence="1 3">
    <name type="scientific">Cannabis sativa</name>
    <name type="common">Hemp</name>
    <name type="synonym">Marijuana</name>
    <dbReference type="NCBI Taxonomy" id="3483"/>
    <lineage>
        <taxon>Eukaryota</taxon>
        <taxon>Viridiplantae</taxon>
        <taxon>Streptophyta</taxon>
        <taxon>Embryophyta</taxon>
        <taxon>Tracheophyta</taxon>
        <taxon>Spermatophyta</taxon>
        <taxon>Magnoliopsida</taxon>
        <taxon>eudicotyledons</taxon>
        <taxon>Gunneridae</taxon>
        <taxon>Pentapetalae</taxon>
        <taxon>rosids</taxon>
        <taxon>fabids</taxon>
        <taxon>Rosales</taxon>
        <taxon>Cannabaceae</taxon>
        <taxon>Cannabis</taxon>
    </lineage>
</organism>
<dbReference type="Proteomes" id="UP000525078">
    <property type="component" value="Unassembled WGS sequence"/>
</dbReference>
<gene>
    <name evidence="1" type="ORF">F8388_010953</name>
    <name evidence="2" type="ORF">G4B88_020818</name>
</gene>
<dbReference type="Proteomes" id="UP000583929">
    <property type="component" value="Unassembled WGS sequence"/>
</dbReference>
<evidence type="ECO:0000313" key="1">
    <source>
        <dbReference type="EMBL" id="KAF4356731.1"/>
    </source>
</evidence>
<reference evidence="3 4" key="1">
    <citation type="journal article" date="2020" name="bioRxiv">
        <title>Sequence and annotation of 42 cannabis genomes reveals extensive copy number variation in cannabinoid synthesis and pathogen resistance genes.</title>
        <authorList>
            <person name="Mckernan K.J."/>
            <person name="Helbert Y."/>
            <person name="Kane L.T."/>
            <person name="Ebling H."/>
            <person name="Zhang L."/>
            <person name="Liu B."/>
            <person name="Eaton Z."/>
            <person name="Mclaughlin S."/>
            <person name="Kingan S."/>
            <person name="Baybayan P."/>
            <person name="Concepcion G."/>
            <person name="Jordan M."/>
            <person name="Riva A."/>
            <person name="Barbazuk W."/>
            <person name="Harkins T."/>
        </authorList>
    </citation>
    <scope>NUCLEOTIDE SEQUENCE [LARGE SCALE GENOMIC DNA]</scope>
    <source>
        <strain evidence="3 4">cv. Jamaican Lion 4</strain>
        <strain evidence="2">Father</strain>
        <strain evidence="1">Mother</strain>
        <tissue evidence="1">Leaf</tissue>
    </source>
</reference>
<sequence>MGKFVELLDVGVRIAARFHSRCPQTGRIYYHPPSGTPDHINAQDDHEYYHHPYYYKAPKKAGDKSSAATHVSIVSDANLKTDTTICGARNDSGGYETTELSLIIQELLYFI</sequence>
<evidence type="ECO:0000313" key="2">
    <source>
        <dbReference type="EMBL" id="KAF4396181.1"/>
    </source>
</evidence>
<dbReference type="PANTHER" id="PTHR33983">
    <property type="entry name" value="OS07G0185900 PROTEIN"/>
    <property type="match status" value="1"/>
</dbReference>
<evidence type="ECO:0000313" key="3">
    <source>
        <dbReference type="Proteomes" id="UP000525078"/>
    </source>
</evidence>
<comment type="caution">
    <text evidence="1">The sequence shown here is derived from an EMBL/GenBank/DDBJ whole genome shotgun (WGS) entry which is preliminary data.</text>
</comment>
<dbReference type="PANTHER" id="PTHR33983:SF1">
    <property type="entry name" value="OS07G0185900 PROTEIN"/>
    <property type="match status" value="1"/>
</dbReference>
<evidence type="ECO:0000313" key="4">
    <source>
        <dbReference type="Proteomes" id="UP000583929"/>
    </source>
</evidence>
<proteinExistence type="predicted"/>